<keyword evidence="1" id="KW-0732">Signal</keyword>
<dbReference type="EMBL" id="JACCBV010000001">
    <property type="protein sequence ID" value="NYE20011.1"/>
    <property type="molecule type" value="Genomic_DNA"/>
</dbReference>
<feature type="signal peptide" evidence="1">
    <location>
        <begin position="1"/>
        <end position="32"/>
    </location>
</feature>
<evidence type="ECO:0000313" key="2">
    <source>
        <dbReference type="EMBL" id="NYE20011.1"/>
    </source>
</evidence>
<sequence>MDTKLRNRLGVGLLGALLLPALSLSPSGAALAEDEARPGLVPYEGKVIEDQSVVQPAEPGGMPASTEDGLWDICRSETQIFP</sequence>
<reference evidence="2 3" key="1">
    <citation type="submission" date="2020-07" db="EMBL/GenBank/DDBJ databases">
        <title>Sequencing the genomes of 1000 actinobacteria strains.</title>
        <authorList>
            <person name="Klenk H.-P."/>
        </authorList>
    </citation>
    <scope>NUCLEOTIDE SEQUENCE [LARGE SCALE GENOMIC DNA]</scope>
    <source>
        <strain evidence="2 3">DSM 24662</strain>
    </source>
</reference>
<gene>
    <name evidence="2" type="ORF">BJ991_002039</name>
</gene>
<organism evidence="2 3">
    <name type="scientific">Microbacterium immunditiarum</name>
    <dbReference type="NCBI Taxonomy" id="337480"/>
    <lineage>
        <taxon>Bacteria</taxon>
        <taxon>Bacillati</taxon>
        <taxon>Actinomycetota</taxon>
        <taxon>Actinomycetes</taxon>
        <taxon>Micrococcales</taxon>
        <taxon>Microbacteriaceae</taxon>
        <taxon>Microbacterium</taxon>
    </lineage>
</organism>
<dbReference type="Proteomes" id="UP000576969">
    <property type="component" value="Unassembled WGS sequence"/>
</dbReference>
<evidence type="ECO:0000256" key="1">
    <source>
        <dbReference type="SAM" id="SignalP"/>
    </source>
</evidence>
<feature type="chain" id="PRO_5030913316" evidence="1">
    <location>
        <begin position="33"/>
        <end position="82"/>
    </location>
</feature>
<dbReference type="AlphaFoldDB" id="A0A7Y9GP19"/>
<comment type="caution">
    <text evidence="2">The sequence shown here is derived from an EMBL/GenBank/DDBJ whole genome shotgun (WGS) entry which is preliminary data.</text>
</comment>
<keyword evidence="3" id="KW-1185">Reference proteome</keyword>
<accession>A0A7Y9GP19</accession>
<protein>
    <submittedName>
        <fullName evidence="2">Uncharacterized protein</fullName>
    </submittedName>
</protein>
<evidence type="ECO:0000313" key="3">
    <source>
        <dbReference type="Proteomes" id="UP000576969"/>
    </source>
</evidence>
<proteinExistence type="predicted"/>
<name>A0A7Y9GP19_9MICO</name>